<sequence>MHIWVDADACPKVIKEILFRAAVRTRTSLILVANSYLTYPNSPFIRSVQVIKGFDSADQYITTHLQPLDLVITADIPLAAEVIAKGGLAINPRGEEYTENNVRQRLNIRDVHEQLRASGIHSGGPATLGVKEKTAFANALDRCLAKKGCK</sequence>
<protein>
    <recommendedName>
        <fullName evidence="2">UPF0178 protein NCTC11532_03006</fullName>
    </recommendedName>
</protein>
<proteinExistence type="inferred from homology"/>
<gene>
    <name evidence="3" type="primary">yaiI</name>
    <name evidence="3" type="ORF">NCTC11532_03006</name>
</gene>
<dbReference type="HAMAP" id="MF_00489">
    <property type="entry name" value="UPF0178"/>
    <property type="match status" value="1"/>
</dbReference>
<dbReference type="EMBL" id="UGPB01000001">
    <property type="protein sequence ID" value="STY31664.1"/>
    <property type="molecule type" value="Genomic_DNA"/>
</dbReference>
<dbReference type="CDD" id="cd18720">
    <property type="entry name" value="PIN_YqxD-like"/>
    <property type="match status" value="1"/>
</dbReference>
<dbReference type="OrthoDB" id="9798918at2"/>
<evidence type="ECO:0000256" key="2">
    <source>
        <dbReference type="HAMAP-Rule" id="MF_00489"/>
    </source>
</evidence>
<dbReference type="Proteomes" id="UP000255297">
    <property type="component" value="Unassembled WGS sequence"/>
</dbReference>
<organism evidence="3 4">
    <name type="scientific">Legionella wadsworthii</name>
    <dbReference type="NCBI Taxonomy" id="28088"/>
    <lineage>
        <taxon>Bacteria</taxon>
        <taxon>Pseudomonadati</taxon>
        <taxon>Pseudomonadota</taxon>
        <taxon>Gammaproteobacteria</taxon>
        <taxon>Legionellales</taxon>
        <taxon>Legionellaceae</taxon>
        <taxon>Legionella</taxon>
    </lineage>
</organism>
<dbReference type="AlphaFoldDB" id="A0A378LVJ0"/>
<evidence type="ECO:0000313" key="4">
    <source>
        <dbReference type="Proteomes" id="UP000255297"/>
    </source>
</evidence>
<dbReference type="InterPro" id="IPR003791">
    <property type="entry name" value="UPF0178"/>
</dbReference>
<dbReference type="PANTHER" id="PTHR35146">
    <property type="entry name" value="UPF0178 PROTEIN YAII"/>
    <property type="match status" value="1"/>
</dbReference>
<comment type="similarity">
    <text evidence="1 2">Belongs to the UPF0178 family.</text>
</comment>
<keyword evidence="4" id="KW-1185">Reference proteome</keyword>
<reference evidence="3 4" key="1">
    <citation type="submission" date="2018-06" db="EMBL/GenBank/DDBJ databases">
        <authorList>
            <consortium name="Pathogen Informatics"/>
            <person name="Doyle S."/>
        </authorList>
    </citation>
    <scope>NUCLEOTIDE SEQUENCE [LARGE SCALE GENOMIC DNA]</scope>
    <source>
        <strain evidence="3 4">NCTC11532</strain>
    </source>
</reference>
<dbReference type="RefSeq" id="WP_031566625.1">
    <property type="nucleotide sequence ID" value="NZ_CAAAIS010000006.1"/>
</dbReference>
<accession>A0A378LVJ0</accession>
<evidence type="ECO:0000256" key="1">
    <source>
        <dbReference type="ARBA" id="ARBA00008522"/>
    </source>
</evidence>
<dbReference type="STRING" id="1122170.GCA_000701265_01470"/>
<dbReference type="Pfam" id="PF02639">
    <property type="entry name" value="DUF188"/>
    <property type="match status" value="1"/>
</dbReference>
<dbReference type="PANTHER" id="PTHR35146:SF1">
    <property type="entry name" value="UPF0178 PROTEIN YAII"/>
    <property type="match status" value="1"/>
</dbReference>
<dbReference type="NCBIfam" id="NF001095">
    <property type="entry name" value="PRK00124.1"/>
    <property type="match status" value="1"/>
</dbReference>
<name>A0A378LVJ0_9GAMM</name>
<evidence type="ECO:0000313" key="3">
    <source>
        <dbReference type="EMBL" id="STY31664.1"/>
    </source>
</evidence>